<dbReference type="FunFam" id="2.60.40.60:FF:000275">
    <property type="entry name" value="Si:dkey-30k22.7"/>
    <property type="match status" value="2"/>
</dbReference>
<dbReference type="FunFam" id="2.60.40.60:FF:000358">
    <property type="entry name" value="Si:dkey-30k22.7"/>
    <property type="match status" value="1"/>
</dbReference>
<dbReference type="Proteomes" id="UP000000437">
    <property type="component" value="Chromosome 1"/>
</dbReference>
<dbReference type="FunFam" id="2.60.40.60:FF:000116">
    <property type="entry name" value="Dachsous cadherin-related 2"/>
    <property type="match status" value="1"/>
</dbReference>
<dbReference type="InterPro" id="IPR002126">
    <property type="entry name" value="Cadherin-like_dom"/>
</dbReference>
<dbReference type="CTD" id="54798"/>
<dbReference type="GO" id="GO:0005886">
    <property type="term" value="C:plasma membrane"/>
    <property type="evidence" value="ECO:0007669"/>
    <property type="project" value="InterPro"/>
</dbReference>
<dbReference type="CDD" id="cd11304">
    <property type="entry name" value="Cadherin_repeat"/>
    <property type="match status" value="27"/>
</dbReference>
<keyword evidence="6" id="KW-0130">Cell adhesion</keyword>
<dbReference type="FunFam" id="2.60.40.60:FF:000102">
    <property type="entry name" value="Dachsous cadherin-related 1b"/>
    <property type="match status" value="1"/>
</dbReference>
<dbReference type="PANTHER" id="PTHR24025">
    <property type="entry name" value="DESMOGLEIN FAMILY MEMBER"/>
    <property type="match status" value="1"/>
</dbReference>
<keyword evidence="2" id="KW-0812">Transmembrane</keyword>
<dbReference type="FunFam" id="2.60.40.60:FF:000104">
    <property type="entry name" value="cadherin-23 isoform X1"/>
    <property type="match status" value="1"/>
</dbReference>
<sequence>MNMEFYTRTFFQCLLLALLCEHVCAQVFNLSLSVEEGLPAKTIVGDIRAGLPAKTQSSGFFISESRDSEVFRDFEIDGDTGIISTAVVLDRERTDKYEFAAATLTGEVIKVSIQVTDVNDNFPIFPVKIIHLNVSELSPPGTRFELEGAQDKDEGDYGTQGYRITDGEMRELFKVEIRSNGVGMFNLDLVLQTRLDREIADFYNFTIEAFDGGVPPKTGQLQAQITVLDENDNQPVFNQSEYHAVILENATLMTPVCQIFATDADLGSNGQVIYGINRRQSDPNEFFIIGSSSGIISVNKHLDYENESYYELIVTAWDSGIQPESSNTFVSIKVLNVNDNPPNISVLFLNEAGAPEVSEGAGFENYVARIAVSDPDLGDVKKIDVLLQGGDGMFSLRSMDDFLYVLCVDGPLDREMKDLYELTVTASDYGCPPLSSVITFQIQVTDVNDNPPVFHQTIYEESIDEDVRVGTAVFRVKATDKDLGGDSEIIYSIVQSEQKCPFNIDPTLGVITTAAALDHERERELRFLVVASDGGSPSLSSTATVIIHVEDVNDNKPIFQQQFYNATVKEHTAVGTCILQVTAIDADGAEFGSVQYFLYDGFSGKDVHPFFHINSVTGNICVSQDIDYEAGLLTFDLLIKAEDQDGFSSQTFVHIDIEDVNDNAPVFNPGKYVTSVSVHAQPGTELLNVYASDQDAGNYGKITYELQPGDSATLFTMDQSTGSVYLSSSLMQLRSSSVKLSVSARDGGGMSAAYPANITVNILQSDQPPALFQKAQYTFSISEDAPVGSSVGLVQAITPANSVEVVSYVISSGDPQGLFSIDSQTGIINTAQPLDHESISYVILNIQFHTGTLPIHSSAQVNVSITDINDNPPVFQKTSEHITISRTTPPGTPLFIAHAHDTDSGFNGRIHYMLHPKSHLFTIHPNLGTLMLNGDVSRDSSSRYELSIIAEDEGHPSLSSTLGLVIEMDSSASVDDTLAFETLVYQVEIGESAPKDTRMIQVRAHGNRSQHTGTSGKETSVITYSLKPLSGVPPFRIHPETGWMFVSQSLDYETEPSYRFCVCAKAQNSKMEATATVVVMVQDENDNAPVFSRDVYFFSVQEGPSPHGLIGTVKASDRDSLNNGVLSFILLTDGKYFSVNSRTGEIINLVALDREEQAQHVLRVMVTDQGRPRLNTTTTIHITVTDVNDNRPQFTHMPSTKELNVQVWAVIPVNSVVISMFAKDLDAGENGTVKFSMTDNQLGHFSIDSLSGDVKVTSQFSSNPQMRYTLRVVATDNGLFPLEETAVVHIQVYVLDQQKENFQSSFQHFTVLEDVGLGTIIGSLGVSNAPDTELQYSIVEGNGSLQFGIKSSSGELYVAQHLDYEVTQRYFLVVRAEAFPTFNVTVFAAVSILDVNDHNPWFPSNGNIVIFGVHEDVSNGTVVYVFNARDGDGSLHYSELYYSLTFDPSPAIEGLPLHIDPHTGVVTTNGQLDRERTENIIFRVTASDSLKEPNERKNASIIAQMIVLDINDNSPTFVSMDIACVPEDTEVGLLVHHVMAKDKDEGRNGHVTYSVSSGNEKSYFHMESTGHLFLNSSLDYESQHVHILIVQARDNGVPSLSSTQTLTVKVLDVNDHPPVFQQHIYNTTVIENRDPGEIIVQVTTVDLDSEVNSAVSYSLLPGPGYELFRINSHTGHISTSVRLDREIQSTFTLRVQAEDSGTPSLSSTTTVLCSVLDENDNAPQFSQPDLHIVIPENLAPGVIHIVQASDIDNGLNGTIQYSIEVKTWIIAKQNGDLIAAITWQDLECFSIDAVTGMIRTTRPLDREERSNYSLLITAADHGHPPLSSSALLHITLTDENDNSPLFARKSYRASISEGLPVGTEILHLIAWDPDEGANGVVTFSLEEENSGNFHVDGSTGVIKLTKPLDRETRSQHVFRAVATDGCSEGPRSSIATVTIQVEDINDNTPACVKEPMRVSVSSVNTRPNRPIAKVTAQDPDLGDNGTVVFRLPEEDELFQVDGSGAVRLKAPLSNEVSGTKLLRIRAEDLGRPSLTSSCLLLIQLNDEEPLLQFTEELYEVAVPENSKTGSWVANVVAHDQTSDEGMIKYNIFSGNENEAFIINPVTGDITVNDQRLLDFEVQSKVQLVVLAENGHQTAYARVAITLQDINDNAPVFKQSYYRTAVWEGQIHNTYVMQVLATDSDSGVNGQISYFIMDGNHNNAFVIDSVRGILATNAVLDREIVSSYKLIIQAKDMGKAPLTGTCTVRVQVVDVNDNSPTIPSMEAVTIAENLPLGYIVTRVIANDVDLSPSATYRLIEKDDTSRSFAIDLYTGIITTTKILDYEEQSVYTLKVQASDSVHQTEAELSIQVLDVNDNSPVFSQESYQVVLSERTLADTFVVSVLATDKDSGKNGRVSYRLLSSPVGGFYIDPDNGSVFTNKPLNYVANGNVLRLLVEARDSGDPNLFCVTSVDIEVVDFNDNAPFFTQNSYQINIPEDVSVGSTLITLLAEDKDYSDENTHLEYLIISGNDERRFCLEVVSIQAEPHSRTVGQLVLCDTLDRETTDAYSLTVTVTDRGINPLNSSTVVSVKVLDINDNAPAFSSPEYHAQVSENSPVGLVLVQVSAYDPDLGANGTITYNIISGNSEGLITVDSSTGVIKVNGTLDYEEDTKLTLTVQASDWGTSDDKKVSFAVVYILVLDENDNSPFFMFPTYNCSVSENLPAFTPVCTVHAVDEDAGTFGLLSYSIVTPCFVDYDSSNPDKKEAFGIDPLTGDIHTKQTFDYEGDRNFCFVVEARDKGDQVATLRVRIEIEGIDEFSPIFTQNVYHFSLPANPKVGQSIGYLMAMDHDGGLDGLVEYSLVSPSSFFNVNKTNGCLFVSNSVYQRQSPISNETTEDLIVLASSPKLDSRSSTCHVIVNISSTTKALASADFSVHTATLSVLLMIFLILLLSFIALVLRCRSKKNATKKTPSLSANLNSETDSFETTAGNLHNTVNGINLQDLQEPVNSWGRIDIPNPSSNSNSNASSGRGSTEEETAEDEEIKMINKFPYFKRLSSLTTQQTSRVSDSGIPRDSDQFSFHSADEDPPFDPNIGIVRIVDMPSSESLHNFKDEGGGEGMLPQVVNMKEVEEVMRRCMSMRDDQGPVEGSLTNLISSEERLHGSHSWDYVINWQPRFQTLASVFTDIGMLPDEGMRARDVEPESQSLLHPPPLITAVAQPGIRAVPPRMPYRRSPLVRLPTYTKTFTRNTELRSSAMTPNFSPSLSILTVRTPSSSPVVSETGLGSYTKIATLPRDMLDEAEIQI</sequence>
<keyword evidence="4" id="KW-0677">Repeat</keyword>
<comment type="subcellular location">
    <subcellularLocation>
        <location evidence="1">Membrane</location>
    </subcellularLocation>
</comment>
<keyword evidence="7" id="KW-1133">Transmembrane helix</keyword>
<dbReference type="ZFIN" id="ZDB-GENE-150311-2">
    <property type="gene designation" value="dchs2"/>
</dbReference>
<dbReference type="PROSITE" id="PS00232">
    <property type="entry name" value="CADHERIN_1"/>
    <property type="match status" value="13"/>
</dbReference>
<reference evidence="12" key="1">
    <citation type="submission" date="2025-08" db="UniProtKB">
        <authorList>
            <consortium name="RefSeq"/>
        </authorList>
    </citation>
    <scope>IDENTIFICATION</scope>
    <source>
        <strain evidence="12">Tuebingen</strain>
        <tissue evidence="12">Fibroblasts and whole tissue</tissue>
    </source>
</reference>
<dbReference type="PROSITE" id="PS50268">
    <property type="entry name" value="CADHERIN_2"/>
    <property type="match status" value="27"/>
</dbReference>
<dbReference type="GO" id="GO:0007156">
    <property type="term" value="P:homophilic cell adhesion via plasma membrane adhesion molecules"/>
    <property type="evidence" value="ECO:0007669"/>
    <property type="project" value="InterPro"/>
</dbReference>
<evidence type="ECO:0000313" key="13">
    <source>
        <dbReference type="ZFIN" id="ZDB-GENE-150311-2"/>
    </source>
</evidence>
<dbReference type="GO" id="GO:0007163">
    <property type="term" value="P:establishment or maintenance of cell polarity"/>
    <property type="evidence" value="ECO:0007669"/>
    <property type="project" value="UniProtKB-ARBA"/>
</dbReference>
<keyword evidence="9" id="KW-0325">Glycoprotein</keyword>
<dbReference type="PANTHER" id="PTHR24025:SF31">
    <property type="entry name" value="NEURAL-CADHERIN"/>
    <property type="match status" value="1"/>
</dbReference>
<evidence type="ECO:0000313" key="12">
    <source>
        <dbReference type="RefSeq" id="XP_068077370.2"/>
    </source>
</evidence>
<protein>
    <submittedName>
        <fullName evidence="12">Protocadherin-23 isoform X1</fullName>
    </submittedName>
</protein>
<dbReference type="FunFam" id="2.60.40.60:FF:000226">
    <property type="entry name" value="Dachsous, isoform B"/>
    <property type="match status" value="1"/>
</dbReference>
<dbReference type="FunFam" id="2.60.40.60:FF:000211">
    <property type="entry name" value="Dachsous cadherin-related 2"/>
    <property type="match status" value="1"/>
</dbReference>
<evidence type="ECO:0000256" key="3">
    <source>
        <dbReference type="ARBA" id="ARBA00022729"/>
    </source>
</evidence>
<proteinExistence type="predicted"/>
<dbReference type="FunFam" id="2.60.40.60:FF:000015">
    <property type="entry name" value="FAT atypical cadherin 1"/>
    <property type="match status" value="1"/>
</dbReference>
<dbReference type="RefSeq" id="XP_068077370.2">
    <property type="nucleotide sequence ID" value="XM_068221269.2"/>
</dbReference>
<dbReference type="InterPro" id="IPR015919">
    <property type="entry name" value="Cadherin-like_sf"/>
</dbReference>
<dbReference type="SUPFAM" id="SSF49313">
    <property type="entry name" value="Cadherin-like"/>
    <property type="match status" value="27"/>
</dbReference>
<evidence type="ECO:0000256" key="6">
    <source>
        <dbReference type="ARBA" id="ARBA00022889"/>
    </source>
</evidence>
<evidence type="ECO:0000256" key="9">
    <source>
        <dbReference type="ARBA" id="ARBA00023180"/>
    </source>
</evidence>
<dbReference type="SMART" id="SM00112">
    <property type="entry name" value="CA"/>
    <property type="match status" value="27"/>
</dbReference>
<dbReference type="FunFam" id="2.60.40.60:FF:000263">
    <property type="entry name" value="LOW QUALITY PROTEIN: protocadherin-23"/>
    <property type="match status" value="1"/>
</dbReference>
<evidence type="ECO:0000256" key="8">
    <source>
        <dbReference type="ARBA" id="ARBA00023136"/>
    </source>
</evidence>
<dbReference type="FunFam" id="2.60.40.60:FF:000454">
    <property type="entry name" value="Si:dkey-30k22.7"/>
    <property type="match status" value="1"/>
</dbReference>
<organism evidence="11 12">
    <name type="scientific">Danio rerio</name>
    <name type="common">Zebrafish</name>
    <name type="synonym">Brachydanio rerio</name>
    <dbReference type="NCBI Taxonomy" id="7955"/>
    <lineage>
        <taxon>Eukaryota</taxon>
        <taxon>Metazoa</taxon>
        <taxon>Chordata</taxon>
        <taxon>Craniata</taxon>
        <taxon>Vertebrata</taxon>
        <taxon>Euteleostomi</taxon>
        <taxon>Actinopterygii</taxon>
        <taxon>Neopterygii</taxon>
        <taxon>Teleostei</taxon>
        <taxon>Ostariophysi</taxon>
        <taxon>Cypriniformes</taxon>
        <taxon>Danionidae</taxon>
        <taxon>Danioninae</taxon>
        <taxon>Danio</taxon>
    </lineage>
</organism>
<evidence type="ECO:0000256" key="1">
    <source>
        <dbReference type="ARBA" id="ARBA00004370"/>
    </source>
</evidence>
<dbReference type="FunFam" id="2.60.40.60:FF:000417">
    <property type="entry name" value="Dachsous cadherin-related 1a"/>
    <property type="match status" value="1"/>
</dbReference>
<accession>A0AB32TNC9</accession>
<dbReference type="FunFam" id="2.60.40.60:FF:000181">
    <property type="entry name" value="Predicted protein"/>
    <property type="match status" value="1"/>
</dbReference>
<dbReference type="Gene3D" id="2.60.40.60">
    <property type="entry name" value="Cadherins"/>
    <property type="match status" value="27"/>
</dbReference>
<keyword evidence="8" id="KW-0472">Membrane</keyword>
<gene>
    <name evidence="12 13" type="primary">dchs2</name>
</gene>
<evidence type="ECO:0000313" key="11">
    <source>
        <dbReference type="Proteomes" id="UP000000437"/>
    </source>
</evidence>
<evidence type="ECO:0000256" key="10">
    <source>
        <dbReference type="PROSITE-ProRule" id="PRU00043"/>
    </source>
</evidence>
<evidence type="ECO:0000256" key="5">
    <source>
        <dbReference type="ARBA" id="ARBA00022837"/>
    </source>
</evidence>
<name>A0AB32TNC9_DANRE</name>
<evidence type="ECO:0000256" key="4">
    <source>
        <dbReference type="ARBA" id="ARBA00022737"/>
    </source>
</evidence>
<evidence type="ECO:0000256" key="7">
    <source>
        <dbReference type="ARBA" id="ARBA00022989"/>
    </source>
</evidence>
<dbReference type="FunFam" id="2.60.40.60:FF:000020">
    <property type="entry name" value="Dachsous cadherin-related 1b"/>
    <property type="match status" value="7"/>
</dbReference>
<dbReference type="Pfam" id="PF00028">
    <property type="entry name" value="Cadherin"/>
    <property type="match status" value="26"/>
</dbReference>
<dbReference type="PRINTS" id="PR00205">
    <property type="entry name" value="CADHERIN"/>
</dbReference>
<evidence type="ECO:0000256" key="2">
    <source>
        <dbReference type="ARBA" id="ARBA00022692"/>
    </source>
</evidence>
<dbReference type="InterPro" id="IPR050971">
    <property type="entry name" value="Cadherin-domain_protein"/>
</dbReference>
<keyword evidence="3" id="KW-0732">Signal</keyword>
<keyword evidence="5 10" id="KW-0106">Calcium</keyword>
<dbReference type="InterPro" id="IPR020894">
    <property type="entry name" value="Cadherin_CS"/>
</dbReference>
<dbReference type="FunFam" id="2.60.40.60:FF:000140">
    <property type="entry name" value="Dachsous cadherin-related 1"/>
    <property type="match status" value="1"/>
</dbReference>
<dbReference type="AGR" id="ZFIN:ZDB-GENE-150311-2"/>
<dbReference type="GO" id="GO:0060536">
    <property type="term" value="P:cartilage morphogenesis"/>
    <property type="evidence" value="ECO:0000315"/>
    <property type="project" value="ZFIN"/>
</dbReference>
<dbReference type="FunFam" id="2.60.40.60:FF:000035">
    <property type="entry name" value="Protocadherin Fat 3"/>
    <property type="match status" value="1"/>
</dbReference>
<keyword evidence="11" id="KW-1185">Reference proteome</keyword>
<dbReference type="GO" id="GO:0005509">
    <property type="term" value="F:calcium ion binding"/>
    <property type="evidence" value="ECO:0007669"/>
    <property type="project" value="UniProtKB-UniRule"/>
</dbReference>